<evidence type="ECO:0000313" key="13">
    <source>
        <dbReference type="EMBL" id="RBP42404.1"/>
    </source>
</evidence>
<keyword evidence="4 11" id="KW-1133">Transmembrane helix</keyword>
<feature type="transmembrane region" description="Helical" evidence="11">
    <location>
        <begin position="190"/>
        <end position="209"/>
    </location>
</feature>
<feature type="transmembrane region" description="Helical" evidence="11">
    <location>
        <begin position="262"/>
        <end position="283"/>
    </location>
</feature>
<keyword evidence="7" id="KW-0869">Chloride channel</keyword>
<reference evidence="13 14" key="1">
    <citation type="submission" date="2018-06" db="EMBL/GenBank/DDBJ databases">
        <title>Genomic Encyclopedia of Type Strains, Phase IV (KMG-IV): sequencing the most valuable type-strain genomes for metagenomic binning, comparative biology and taxonomic classification.</title>
        <authorList>
            <person name="Goeker M."/>
        </authorList>
    </citation>
    <scope>NUCLEOTIDE SEQUENCE [LARGE SCALE GENOMIC DNA]</scope>
    <source>
        <strain evidence="13 14">DSM 25532</strain>
    </source>
</reference>
<dbReference type="AlphaFoldDB" id="A0A366HJI1"/>
<keyword evidence="10" id="KW-0129">CBS domain</keyword>
<dbReference type="Gene3D" id="1.10.3080.10">
    <property type="entry name" value="Clc chloride channel"/>
    <property type="match status" value="1"/>
</dbReference>
<dbReference type="Gene3D" id="3.10.580.10">
    <property type="entry name" value="CBS-domain"/>
    <property type="match status" value="1"/>
</dbReference>
<dbReference type="InterPro" id="IPR046342">
    <property type="entry name" value="CBS_dom_sf"/>
</dbReference>
<feature type="transmembrane region" description="Helical" evidence="11">
    <location>
        <begin position="307"/>
        <end position="328"/>
    </location>
</feature>
<proteinExistence type="predicted"/>
<dbReference type="GO" id="GO:0034707">
    <property type="term" value="C:chloride channel complex"/>
    <property type="evidence" value="ECO:0007669"/>
    <property type="project" value="UniProtKB-KW"/>
</dbReference>
<dbReference type="Pfam" id="PF00571">
    <property type="entry name" value="CBS"/>
    <property type="match status" value="1"/>
</dbReference>
<feature type="transmembrane region" description="Helical" evidence="11">
    <location>
        <begin position="340"/>
        <end position="359"/>
    </location>
</feature>
<evidence type="ECO:0000256" key="2">
    <source>
        <dbReference type="ARBA" id="ARBA00022448"/>
    </source>
</evidence>
<keyword evidence="14" id="KW-1185">Reference proteome</keyword>
<evidence type="ECO:0000256" key="3">
    <source>
        <dbReference type="ARBA" id="ARBA00022692"/>
    </source>
</evidence>
<evidence type="ECO:0000259" key="12">
    <source>
        <dbReference type="PROSITE" id="PS51371"/>
    </source>
</evidence>
<dbReference type="OrthoDB" id="9812438at2"/>
<dbReference type="InterPro" id="IPR000644">
    <property type="entry name" value="CBS_dom"/>
</dbReference>
<organism evidence="13 14">
    <name type="scientific">Roseimicrobium gellanilyticum</name>
    <dbReference type="NCBI Taxonomy" id="748857"/>
    <lineage>
        <taxon>Bacteria</taxon>
        <taxon>Pseudomonadati</taxon>
        <taxon>Verrucomicrobiota</taxon>
        <taxon>Verrucomicrobiia</taxon>
        <taxon>Verrucomicrobiales</taxon>
        <taxon>Verrucomicrobiaceae</taxon>
        <taxon>Roseimicrobium</taxon>
    </lineage>
</organism>
<gene>
    <name evidence="13" type="ORF">DES53_106110</name>
</gene>
<evidence type="ECO:0000256" key="5">
    <source>
        <dbReference type="ARBA" id="ARBA00023065"/>
    </source>
</evidence>
<evidence type="ECO:0000256" key="10">
    <source>
        <dbReference type="PROSITE-ProRule" id="PRU00703"/>
    </source>
</evidence>
<dbReference type="Pfam" id="PF00654">
    <property type="entry name" value="Voltage_CLC"/>
    <property type="match status" value="1"/>
</dbReference>
<feature type="transmembrane region" description="Helical" evidence="11">
    <location>
        <begin position="156"/>
        <end position="178"/>
    </location>
</feature>
<keyword evidence="6 11" id="KW-0472">Membrane</keyword>
<protein>
    <submittedName>
        <fullName evidence="13">CIC family chloride channel protein</fullName>
    </submittedName>
</protein>
<evidence type="ECO:0000256" key="6">
    <source>
        <dbReference type="ARBA" id="ARBA00023136"/>
    </source>
</evidence>
<feature type="transmembrane region" description="Helical" evidence="11">
    <location>
        <begin position="398"/>
        <end position="415"/>
    </location>
</feature>
<dbReference type="PRINTS" id="PR00762">
    <property type="entry name" value="CLCHANNEL"/>
</dbReference>
<dbReference type="Proteomes" id="UP000253426">
    <property type="component" value="Unassembled WGS sequence"/>
</dbReference>
<feature type="transmembrane region" description="Helical" evidence="11">
    <location>
        <begin position="365"/>
        <end position="391"/>
    </location>
</feature>
<evidence type="ECO:0000256" key="7">
    <source>
        <dbReference type="ARBA" id="ARBA00023173"/>
    </source>
</evidence>
<feature type="transmembrane region" description="Helical" evidence="11">
    <location>
        <begin position="57"/>
        <end position="76"/>
    </location>
</feature>
<dbReference type="SUPFAM" id="SSF54631">
    <property type="entry name" value="CBS-domain pair"/>
    <property type="match status" value="1"/>
</dbReference>
<dbReference type="InterPro" id="IPR001807">
    <property type="entry name" value="ClC"/>
</dbReference>
<evidence type="ECO:0000256" key="11">
    <source>
        <dbReference type="SAM" id="Phobius"/>
    </source>
</evidence>
<dbReference type="GO" id="GO:0005254">
    <property type="term" value="F:chloride channel activity"/>
    <property type="evidence" value="ECO:0007669"/>
    <property type="project" value="UniProtKB-KW"/>
</dbReference>
<keyword evidence="9" id="KW-0407">Ion channel</keyword>
<evidence type="ECO:0000256" key="4">
    <source>
        <dbReference type="ARBA" id="ARBA00022989"/>
    </source>
</evidence>
<dbReference type="InterPro" id="IPR050368">
    <property type="entry name" value="ClC-type_chloride_channel"/>
</dbReference>
<keyword evidence="8" id="KW-0868">Chloride</keyword>
<dbReference type="RefSeq" id="WP_113959540.1">
    <property type="nucleotide sequence ID" value="NZ_QNRR01000006.1"/>
</dbReference>
<dbReference type="EMBL" id="QNRR01000006">
    <property type="protein sequence ID" value="RBP42404.1"/>
    <property type="molecule type" value="Genomic_DNA"/>
</dbReference>
<feature type="transmembrane region" description="Helical" evidence="11">
    <location>
        <begin position="229"/>
        <end position="250"/>
    </location>
</feature>
<accession>A0A366HJI1</accession>
<dbReference type="CDD" id="cd02205">
    <property type="entry name" value="CBS_pair_SF"/>
    <property type="match status" value="1"/>
</dbReference>
<evidence type="ECO:0000256" key="9">
    <source>
        <dbReference type="ARBA" id="ARBA00023303"/>
    </source>
</evidence>
<keyword evidence="5" id="KW-0406">Ion transport</keyword>
<sequence length="570" mass="60191">MNLREALGRLAPRTRLYLATCVYGLAGGGVAVAFHQCIHLVYGHTFETWAKESPETFLWRTLALMVGVALAVGLLVGNWCPQAGGSGIPQLKLAYWKEFGWSSPRIVLTKFVAGVLSIGGGMSLGREGPSVQLAGTLGSAVATRLGVAKSRHRMPAAAGAAAGLAAAFNTPLAAVTFVLEEIIGDLNSRFLGNVLVASVLGALVAHGLLGAQPAFQMSVMDQPGWKVYALTPWVAVCATLAGVLFQWSCLRLRGWSIMQRRLPVWLLPLPAALLTWGIGALVWTHTGRLGVFSLGYEDLSDALAGDLGWQLALVLLGAKLLATVTCYGMSGCGGVFAPTLFFGGMAGLAAAGLAGLALPLSSADIVVLAVVGMCSCLGAVVRAPVTGILIIFEMTHQFSLVLPLMLGALVSQSISRRMVKTSFYEAVLEQDGHVLHRIIPPRDLESWHQLPASTVASFQPVSLPDLAPATLRDTLAAHPYSLFPVVLDGNITGIVTRQAMEDALHHDIPPPMVPAVTVQPHETIGSIQAQFLHSSIPLILVCDDRRALLGLITPHDLMRAQVAFGTTLAA</sequence>
<dbReference type="PANTHER" id="PTHR43427:SF6">
    <property type="entry name" value="CHLORIDE CHANNEL PROTEIN CLC-E"/>
    <property type="match status" value="1"/>
</dbReference>
<keyword evidence="3 11" id="KW-0812">Transmembrane</keyword>
<name>A0A366HJI1_9BACT</name>
<evidence type="ECO:0000256" key="8">
    <source>
        <dbReference type="ARBA" id="ARBA00023214"/>
    </source>
</evidence>
<comment type="caution">
    <text evidence="13">The sequence shown here is derived from an EMBL/GenBank/DDBJ whole genome shotgun (WGS) entry which is preliminary data.</text>
</comment>
<dbReference type="InterPro" id="IPR014743">
    <property type="entry name" value="Cl-channel_core"/>
</dbReference>
<dbReference type="PROSITE" id="PS51371">
    <property type="entry name" value="CBS"/>
    <property type="match status" value="1"/>
</dbReference>
<dbReference type="SUPFAM" id="SSF81340">
    <property type="entry name" value="Clc chloride channel"/>
    <property type="match status" value="1"/>
</dbReference>
<feature type="transmembrane region" description="Helical" evidence="11">
    <location>
        <begin position="21"/>
        <end position="42"/>
    </location>
</feature>
<dbReference type="PANTHER" id="PTHR43427">
    <property type="entry name" value="CHLORIDE CHANNEL PROTEIN CLC-E"/>
    <property type="match status" value="1"/>
</dbReference>
<evidence type="ECO:0000256" key="1">
    <source>
        <dbReference type="ARBA" id="ARBA00004141"/>
    </source>
</evidence>
<evidence type="ECO:0000313" key="14">
    <source>
        <dbReference type="Proteomes" id="UP000253426"/>
    </source>
</evidence>
<feature type="transmembrane region" description="Helical" evidence="11">
    <location>
        <begin position="107"/>
        <end position="125"/>
    </location>
</feature>
<keyword evidence="2" id="KW-0813">Transport</keyword>
<comment type="subcellular location">
    <subcellularLocation>
        <location evidence="1">Membrane</location>
        <topology evidence="1">Multi-pass membrane protein</topology>
    </subcellularLocation>
</comment>
<feature type="domain" description="CBS" evidence="12">
    <location>
        <begin position="508"/>
        <end position="568"/>
    </location>
</feature>